<reference evidence="7 9" key="2">
    <citation type="journal article" date="2018" name="Plant J.">
        <title>The Physcomitrella patens chromosome-scale assembly reveals moss genome structure and evolution.</title>
        <authorList>
            <person name="Lang D."/>
            <person name="Ullrich K.K."/>
            <person name="Murat F."/>
            <person name="Fuchs J."/>
            <person name="Jenkins J."/>
            <person name="Haas F.B."/>
            <person name="Piednoel M."/>
            <person name="Gundlach H."/>
            <person name="Van Bel M."/>
            <person name="Meyberg R."/>
            <person name="Vives C."/>
            <person name="Morata J."/>
            <person name="Symeonidi A."/>
            <person name="Hiss M."/>
            <person name="Muchero W."/>
            <person name="Kamisugi Y."/>
            <person name="Saleh O."/>
            <person name="Blanc G."/>
            <person name="Decker E.L."/>
            <person name="van Gessel N."/>
            <person name="Grimwood J."/>
            <person name="Hayes R.D."/>
            <person name="Graham S.W."/>
            <person name="Gunter L.E."/>
            <person name="McDaniel S.F."/>
            <person name="Hoernstein S.N.W."/>
            <person name="Larsson A."/>
            <person name="Li F.W."/>
            <person name="Perroud P.F."/>
            <person name="Phillips J."/>
            <person name="Ranjan P."/>
            <person name="Rokshar D.S."/>
            <person name="Rothfels C.J."/>
            <person name="Schneider L."/>
            <person name="Shu S."/>
            <person name="Stevenson D.W."/>
            <person name="Thummler F."/>
            <person name="Tillich M."/>
            <person name="Villarreal Aguilar J.C."/>
            <person name="Widiez T."/>
            <person name="Wong G.K."/>
            <person name="Wymore A."/>
            <person name="Zhang Y."/>
            <person name="Zimmer A.D."/>
            <person name="Quatrano R.S."/>
            <person name="Mayer K.F.X."/>
            <person name="Goodstein D."/>
            <person name="Casacuberta J.M."/>
            <person name="Vandepoele K."/>
            <person name="Reski R."/>
            <person name="Cuming A.C."/>
            <person name="Tuskan G.A."/>
            <person name="Maumus F."/>
            <person name="Salse J."/>
            <person name="Schmutz J."/>
            <person name="Rensing S.A."/>
        </authorList>
    </citation>
    <scope>NUCLEOTIDE SEQUENCE [LARGE SCALE GENOMIC DNA]</scope>
    <source>
        <strain evidence="8 9">cv. Gransden 2004</strain>
    </source>
</reference>
<protein>
    <submittedName>
        <fullName evidence="7 8">Uncharacterized protein</fullName>
    </submittedName>
</protein>
<evidence type="ECO:0000313" key="9">
    <source>
        <dbReference type="Proteomes" id="UP000006727"/>
    </source>
</evidence>
<dbReference type="PANTHER" id="PTHR11040:SF44">
    <property type="entry name" value="PROTEIN ZNTC-RELATED"/>
    <property type="match status" value="1"/>
</dbReference>
<evidence type="ECO:0000256" key="3">
    <source>
        <dbReference type="ARBA" id="ARBA00022989"/>
    </source>
</evidence>
<evidence type="ECO:0000256" key="2">
    <source>
        <dbReference type="ARBA" id="ARBA00022692"/>
    </source>
</evidence>
<feature type="region of interest" description="Disordered" evidence="5">
    <location>
        <begin position="139"/>
        <end position="159"/>
    </location>
</feature>
<name>A0A2K1J0H3_PHYPA</name>
<dbReference type="GO" id="GO:0046873">
    <property type="term" value="F:metal ion transmembrane transporter activity"/>
    <property type="evidence" value="ECO:0007669"/>
    <property type="project" value="InterPro"/>
</dbReference>
<proteinExistence type="predicted"/>
<keyword evidence="3 6" id="KW-1133">Transmembrane helix</keyword>
<reference evidence="8" key="3">
    <citation type="submission" date="2020-12" db="UniProtKB">
        <authorList>
            <consortium name="EnsemblPlants"/>
        </authorList>
    </citation>
    <scope>IDENTIFICATION</scope>
</reference>
<sequence>MERLLVGAVVEVVGRHVAGDEISCEGPGLEGECLDKAAATRLKTVAIIVIFLTSFLGFYIPVSSRRFRFLNLRGNPFWMMKVFAGGVILATAFIHMLPTAQNDFASPCLPQNPRGEIPVGRIYCHVRCTRDTGSRFRRNNVPYGSSQSSSYQIGDGESR</sequence>
<reference evidence="7 9" key="1">
    <citation type="journal article" date="2008" name="Science">
        <title>The Physcomitrella genome reveals evolutionary insights into the conquest of land by plants.</title>
        <authorList>
            <person name="Rensing S."/>
            <person name="Lang D."/>
            <person name="Zimmer A."/>
            <person name="Terry A."/>
            <person name="Salamov A."/>
            <person name="Shapiro H."/>
            <person name="Nishiyama T."/>
            <person name="Perroud P.-F."/>
            <person name="Lindquist E."/>
            <person name="Kamisugi Y."/>
            <person name="Tanahashi T."/>
            <person name="Sakakibara K."/>
            <person name="Fujita T."/>
            <person name="Oishi K."/>
            <person name="Shin-I T."/>
            <person name="Kuroki Y."/>
            <person name="Toyoda A."/>
            <person name="Suzuki Y."/>
            <person name="Hashimoto A."/>
            <person name="Yamaguchi K."/>
            <person name="Sugano A."/>
            <person name="Kohara Y."/>
            <person name="Fujiyama A."/>
            <person name="Anterola A."/>
            <person name="Aoki S."/>
            <person name="Ashton N."/>
            <person name="Barbazuk W.B."/>
            <person name="Barker E."/>
            <person name="Bennetzen J."/>
            <person name="Bezanilla M."/>
            <person name="Blankenship R."/>
            <person name="Cho S.H."/>
            <person name="Dutcher S."/>
            <person name="Estelle M."/>
            <person name="Fawcett J.A."/>
            <person name="Gundlach H."/>
            <person name="Hanada K."/>
            <person name="Heyl A."/>
            <person name="Hicks K.A."/>
            <person name="Hugh J."/>
            <person name="Lohr M."/>
            <person name="Mayer K."/>
            <person name="Melkozernov A."/>
            <person name="Murata T."/>
            <person name="Nelson D."/>
            <person name="Pils B."/>
            <person name="Prigge M."/>
            <person name="Reiss B."/>
            <person name="Renner T."/>
            <person name="Rombauts S."/>
            <person name="Rushton P."/>
            <person name="Sanderfoot A."/>
            <person name="Schween G."/>
            <person name="Shiu S.-H."/>
            <person name="Stueber K."/>
            <person name="Theodoulou F.L."/>
            <person name="Tu H."/>
            <person name="Van de Peer Y."/>
            <person name="Verrier P.J."/>
            <person name="Waters E."/>
            <person name="Wood A."/>
            <person name="Yang L."/>
            <person name="Cove D."/>
            <person name="Cuming A."/>
            <person name="Hasebe M."/>
            <person name="Lucas S."/>
            <person name="Mishler D.B."/>
            <person name="Reski R."/>
            <person name="Grigoriev I."/>
            <person name="Quatrano R.S."/>
            <person name="Boore J.L."/>
        </authorList>
    </citation>
    <scope>NUCLEOTIDE SEQUENCE [LARGE SCALE GENOMIC DNA]</scope>
    <source>
        <strain evidence="8 9">cv. Gransden 2004</strain>
    </source>
</reference>
<dbReference type="STRING" id="3218.A0A2K1J0H3"/>
<comment type="subcellular location">
    <subcellularLocation>
        <location evidence="1">Membrane</location>
        <topology evidence="1">Multi-pass membrane protein</topology>
    </subcellularLocation>
</comment>
<dbReference type="GO" id="GO:0016020">
    <property type="term" value="C:membrane"/>
    <property type="evidence" value="ECO:0007669"/>
    <property type="project" value="UniProtKB-SubCell"/>
</dbReference>
<dbReference type="Proteomes" id="UP000006727">
    <property type="component" value="Chromosome 18"/>
</dbReference>
<dbReference type="PANTHER" id="PTHR11040">
    <property type="entry name" value="ZINC/IRON TRANSPORTER"/>
    <property type="match status" value="1"/>
</dbReference>
<accession>A0A2K1J0H3</accession>
<evidence type="ECO:0000256" key="4">
    <source>
        <dbReference type="ARBA" id="ARBA00023136"/>
    </source>
</evidence>
<gene>
    <name evidence="7" type="ORF">PHYPA_022926</name>
</gene>
<dbReference type="EnsemblPlants" id="Pp3c18_9640V3.1">
    <property type="protein sequence ID" value="PAC:32981841.CDS.1"/>
    <property type="gene ID" value="Pp3c18_9640"/>
</dbReference>
<feature type="transmembrane region" description="Helical" evidence="6">
    <location>
        <begin position="44"/>
        <end position="62"/>
    </location>
</feature>
<evidence type="ECO:0000256" key="6">
    <source>
        <dbReference type="SAM" id="Phobius"/>
    </source>
</evidence>
<evidence type="ECO:0000313" key="7">
    <source>
        <dbReference type="EMBL" id="PNR35027.1"/>
    </source>
</evidence>
<dbReference type="EMBL" id="ABEU02000018">
    <property type="protein sequence ID" value="PNR35027.1"/>
    <property type="molecule type" value="Genomic_DNA"/>
</dbReference>
<keyword evidence="4 6" id="KW-0472">Membrane</keyword>
<keyword evidence="2 6" id="KW-0812">Transmembrane</keyword>
<feature type="transmembrane region" description="Helical" evidence="6">
    <location>
        <begin position="82"/>
        <end position="100"/>
    </location>
</feature>
<keyword evidence="9" id="KW-1185">Reference proteome</keyword>
<dbReference type="Gramene" id="Pp3c18_9640V3.1">
    <property type="protein sequence ID" value="PAC:32981841.CDS.1"/>
    <property type="gene ID" value="Pp3c18_9640"/>
</dbReference>
<organism evidence="7">
    <name type="scientific">Physcomitrium patens</name>
    <name type="common">Spreading-leaved earth moss</name>
    <name type="synonym">Physcomitrella patens</name>
    <dbReference type="NCBI Taxonomy" id="3218"/>
    <lineage>
        <taxon>Eukaryota</taxon>
        <taxon>Viridiplantae</taxon>
        <taxon>Streptophyta</taxon>
        <taxon>Embryophyta</taxon>
        <taxon>Bryophyta</taxon>
        <taxon>Bryophytina</taxon>
        <taxon>Bryopsida</taxon>
        <taxon>Funariidae</taxon>
        <taxon>Funariales</taxon>
        <taxon>Funariaceae</taxon>
        <taxon>Physcomitrium</taxon>
    </lineage>
</organism>
<dbReference type="AlphaFoldDB" id="A0A2K1J0H3"/>
<dbReference type="InterPro" id="IPR003689">
    <property type="entry name" value="ZIP"/>
</dbReference>
<dbReference type="Pfam" id="PF02535">
    <property type="entry name" value="Zip"/>
    <property type="match status" value="1"/>
</dbReference>
<evidence type="ECO:0000256" key="1">
    <source>
        <dbReference type="ARBA" id="ARBA00004141"/>
    </source>
</evidence>
<dbReference type="PaxDb" id="3218-PP1S19_181V6.1"/>
<evidence type="ECO:0000256" key="5">
    <source>
        <dbReference type="SAM" id="MobiDB-lite"/>
    </source>
</evidence>
<evidence type="ECO:0000313" key="8">
    <source>
        <dbReference type="EnsemblPlants" id="PAC:32981841.CDS.1"/>
    </source>
</evidence>